<evidence type="ECO:0000256" key="1">
    <source>
        <dbReference type="SAM" id="MobiDB-lite"/>
    </source>
</evidence>
<reference evidence="2" key="1">
    <citation type="journal article" date="2021" name="bioRxiv">
        <title>Whole Genome Assembly and Annotation of Northern Wild Rice, Zizania palustris L., Supports a Whole Genome Duplication in the Zizania Genus.</title>
        <authorList>
            <person name="Haas M."/>
            <person name="Kono T."/>
            <person name="Macchietto M."/>
            <person name="Millas R."/>
            <person name="McGilp L."/>
            <person name="Shao M."/>
            <person name="Duquette J."/>
            <person name="Hirsch C.N."/>
            <person name="Kimball J."/>
        </authorList>
    </citation>
    <scope>NUCLEOTIDE SEQUENCE</scope>
    <source>
        <tissue evidence="2">Fresh leaf tissue</tissue>
    </source>
</reference>
<evidence type="ECO:0000313" key="3">
    <source>
        <dbReference type="Proteomes" id="UP000729402"/>
    </source>
</evidence>
<gene>
    <name evidence="2" type="ORF">GUJ93_ZPchr0004g40092</name>
</gene>
<feature type="region of interest" description="Disordered" evidence="1">
    <location>
        <begin position="1"/>
        <end position="31"/>
    </location>
</feature>
<proteinExistence type="predicted"/>
<feature type="compositionally biased region" description="Low complexity" evidence="1">
    <location>
        <begin position="1"/>
        <end position="12"/>
    </location>
</feature>
<dbReference type="EMBL" id="JAAALK010000285">
    <property type="protein sequence ID" value="KAG8066808.1"/>
    <property type="molecule type" value="Genomic_DNA"/>
</dbReference>
<feature type="compositionally biased region" description="Basic residues" evidence="1">
    <location>
        <begin position="16"/>
        <end position="25"/>
    </location>
</feature>
<dbReference type="AlphaFoldDB" id="A0A8J5S827"/>
<organism evidence="2 3">
    <name type="scientific">Zizania palustris</name>
    <name type="common">Northern wild rice</name>
    <dbReference type="NCBI Taxonomy" id="103762"/>
    <lineage>
        <taxon>Eukaryota</taxon>
        <taxon>Viridiplantae</taxon>
        <taxon>Streptophyta</taxon>
        <taxon>Embryophyta</taxon>
        <taxon>Tracheophyta</taxon>
        <taxon>Spermatophyta</taxon>
        <taxon>Magnoliopsida</taxon>
        <taxon>Liliopsida</taxon>
        <taxon>Poales</taxon>
        <taxon>Poaceae</taxon>
        <taxon>BOP clade</taxon>
        <taxon>Oryzoideae</taxon>
        <taxon>Oryzeae</taxon>
        <taxon>Zizaniinae</taxon>
        <taxon>Zizania</taxon>
    </lineage>
</organism>
<sequence>MAAGAAGAAPNGNGNGHHHHQHPHPHAAGQQFNDPAEQLRASHARAFERSLRRRIRMLGETITRLERMYTFFQASNRGTAALLGIIDRINRANARRSTLYTRLHGQIRHRRRQQQPPRPPGDDTANNINGNNDAPPAADGN</sequence>
<comment type="caution">
    <text evidence="2">The sequence shown here is derived from an EMBL/GenBank/DDBJ whole genome shotgun (WGS) entry which is preliminary data.</text>
</comment>
<accession>A0A8J5S827</accession>
<dbReference type="Proteomes" id="UP000729402">
    <property type="component" value="Unassembled WGS sequence"/>
</dbReference>
<keyword evidence="3" id="KW-1185">Reference proteome</keyword>
<protein>
    <submittedName>
        <fullName evidence="2">Uncharacterized protein</fullName>
    </submittedName>
</protein>
<name>A0A8J5S827_ZIZPA</name>
<evidence type="ECO:0000313" key="2">
    <source>
        <dbReference type="EMBL" id="KAG8066808.1"/>
    </source>
</evidence>
<feature type="region of interest" description="Disordered" evidence="1">
    <location>
        <begin position="104"/>
        <end position="141"/>
    </location>
</feature>
<reference evidence="2" key="2">
    <citation type="submission" date="2021-02" db="EMBL/GenBank/DDBJ databases">
        <authorList>
            <person name="Kimball J.A."/>
            <person name="Haas M.W."/>
            <person name="Macchietto M."/>
            <person name="Kono T."/>
            <person name="Duquette J."/>
            <person name="Shao M."/>
        </authorList>
    </citation>
    <scope>NUCLEOTIDE SEQUENCE</scope>
    <source>
        <tissue evidence="2">Fresh leaf tissue</tissue>
    </source>
</reference>